<dbReference type="GO" id="GO:0016491">
    <property type="term" value="F:oxidoreductase activity"/>
    <property type="evidence" value="ECO:0007669"/>
    <property type="project" value="TreeGrafter"/>
</dbReference>
<dbReference type="InterPro" id="IPR051829">
    <property type="entry name" value="Multiheme_Cytochr_ET"/>
</dbReference>
<evidence type="ECO:0000256" key="1">
    <source>
        <dbReference type="ARBA" id="ARBA00022729"/>
    </source>
</evidence>
<dbReference type="Gene3D" id="1.10.780.10">
    <property type="entry name" value="Hydroxylamine Oxidoreductase, Chain A, domain 1"/>
    <property type="match status" value="1"/>
</dbReference>
<feature type="compositionally biased region" description="Low complexity" evidence="2">
    <location>
        <begin position="459"/>
        <end position="484"/>
    </location>
</feature>
<gene>
    <name evidence="5" type="ORF">OZSIB_2644</name>
</gene>
<accession>A0A367ZRT8</accession>
<feature type="signal peptide" evidence="3">
    <location>
        <begin position="1"/>
        <end position="28"/>
    </location>
</feature>
<dbReference type="AlphaFoldDB" id="A0A367ZRT8"/>
<organism evidence="5 6">
    <name type="scientific">Candidatus Ozemobacter sibiricus</name>
    <dbReference type="NCBI Taxonomy" id="2268124"/>
    <lineage>
        <taxon>Bacteria</taxon>
        <taxon>Candidatus Ozemobacteria</taxon>
        <taxon>Candidatus Ozemobacterales</taxon>
        <taxon>Candidatus Ozemobacteraceae</taxon>
        <taxon>Candidatus Ozemobacter</taxon>
    </lineage>
</organism>
<keyword evidence="1 3" id="KW-0732">Signal</keyword>
<name>A0A367ZRT8_9BACT</name>
<feature type="domain" description="Cytochrome c-552/4" evidence="4">
    <location>
        <begin position="36"/>
        <end position="78"/>
    </location>
</feature>
<dbReference type="PANTHER" id="PTHR35038:SF6">
    <property type="entry name" value="SURFACE LOCALIZED DECAHEME CYTOCHROME C LIPOPROTEIN"/>
    <property type="match status" value="1"/>
</dbReference>
<dbReference type="PANTHER" id="PTHR35038">
    <property type="entry name" value="DISSIMILATORY SULFITE REDUCTASE SIRA"/>
    <property type="match status" value="1"/>
</dbReference>
<dbReference type="SUPFAM" id="SSF48695">
    <property type="entry name" value="Multiheme cytochromes"/>
    <property type="match status" value="1"/>
</dbReference>
<protein>
    <submittedName>
        <fullName evidence="5">Multihem cytochrome c</fullName>
    </submittedName>
</protein>
<dbReference type="Pfam" id="PF13447">
    <property type="entry name" value="Multi-haem_cyto"/>
    <property type="match status" value="1"/>
</dbReference>
<dbReference type="InterPro" id="IPR036280">
    <property type="entry name" value="Multihaem_cyt_sf"/>
</dbReference>
<reference evidence="5 6" key="1">
    <citation type="submission" date="2018-05" db="EMBL/GenBank/DDBJ databases">
        <title>A metagenomic window into the 2 km-deep terrestrial subsurface aquifer revealed taxonomically and functionally diverse microbial community comprising novel uncultured bacterial lineages.</title>
        <authorList>
            <person name="Kadnikov V.V."/>
            <person name="Mardanov A.V."/>
            <person name="Beletsky A.V."/>
            <person name="Banks D."/>
            <person name="Pimenov N.V."/>
            <person name="Frank Y.A."/>
            <person name="Karnachuk O.V."/>
            <person name="Ravin N.V."/>
        </authorList>
    </citation>
    <scope>NUCLEOTIDE SEQUENCE [LARGE SCALE GENOMIC DNA]</scope>
    <source>
        <strain evidence="5">BY5</strain>
    </source>
</reference>
<comment type="caution">
    <text evidence="5">The sequence shown here is derived from an EMBL/GenBank/DDBJ whole genome shotgun (WGS) entry which is preliminary data.</text>
</comment>
<dbReference type="EMBL" id="QOQW01000004">
    <property type="protein sequence ID" value="RCK80756.1"/>
    <property type="molecule type" value="Genomic_DNA"/>
</dbReference>
<evidence type="ECO:0000313" key="6">
    <source>
        <dbReference type="Proteomes" id="UP000252355"/>
    </source>
</evidence>
<evidence type="ECO:0000313" key="5">
    <source>
        <dbReference type="EMBL" id="RCK80756.1"/>
    </source>
</evidence>
<sequence length="484" mass="53202">MPERPRLIIACFLVYSLVTTVSPLAARAQDKGLYTTTAMATPQTQKCLECHASMNPNLCMSWERGKHATRGIGCYECHMASDTDPDALVDHHGFTISPLVTPKDCGRCHPAETASFLGSQHAKGGRVLHSLSNYWGEVVEGYAASLGGCQACHGSKIKVDPKTRKISADGYPNYGIGRINPDGSEGNCSACHQRHDFRLAAVRRSEVCGRCHIGPDHPQIEIWQESKHGNAFDEMNKGVDFDKPSLLLGQDPIAVPNCVTCHLGGTIASGSGSTHDPGARLSWNLRDAISVRRNDWRANRSRMQAVCRNCHSPAFVKSHFIQLDKAVALYNHKFALPAKEIIEAVRAAGKLDPSPVNEKLERDFWHLWHHQGRRARMGVAMMGADYVQWQGFYEVALLFYFEFLPEAERLLPGVTAAIMDRPEHRWLKKAIHTPEDIKKAIADGIAFWEEASPEPGPPATSSTPTPSSASASAPIPTATDSRQQ</sequence>
<dbReference type="Proteomes" id="UP000252355">
    <property type="component" value="Unassembled WGS sequence"/>
</dbReference>
<proteinExistence type="predicted"/>
<evidence type="ECO:0000256" key="2">
    <source>
        <dbReference type="SAM" id="MobiDB-lite"/>
    </source>
</evidence>
<feature type="chain" id="PRO_5017074427" evidence="3">
    <location>
        <begin position="29"/>
        <end position="484"/>
    </location>
</feature>
<dbReference type="Gene3D" id="1.20.850.10">
    <property type="entry name" value="Hydroxylamine Oxidoreductase, Chain A, domain 2"/>
    <property type="match status" value="1"/>
</dbReference>
<dbReference type="Pfam" id="PF13435">
    <property type="entry name" value="Cytochrome_C554"/>
    <property type="match status" value="1"/>
</dbReference>
<feature type="region of interest" description="Disordered" evidence="2">
    <location>
        <begin position="448"/>
        <end position="484"/>
    </location>
</feature>
<dbReference type="InterPro" id="IPR023155">
    <property type="entry name" value="Cyt_c-552/4"/>
</dbReference>
<evidence type="ECO:0000256" key="3">
    <source>
        <dbReference type="SAM" id="SignalP"/>
    </source>
</evidence>
<evidence type="ECO:0000259" key="4">
    <source>
        <dbReference type="Pfam" id="PF13435"/>
    </source>
</evidence>